<keyword evidence="4" id="KW-1185">Reference proteome</keyword>
<gene>
    <name evidence="3" type="ORF">CLOSTASPAR_04812</name>
</gene>
<keyword evidence="1" id="KW-0472">Membrane</keyword>
<name>C0D6B5_9FIRM</name>
<dbReference type="PANTHER" id="PTHR35793">
    <property type="entry name" value="INNER MEMBRANE PROTEIN YJIG"/>
    <property type="match status" value="1"/>
</dbReference>
<dbReference type="NCBIfam" id="NF007811">
    <property type="entry name" value="PRK10519.1"/>
    <property type="match status" value="1"/>
</dbReference>
<dbReference type="InterPro" id="IPR011642">
    <property type="entry name" value="Gate_dom"/>
</dbReference>
<feature type="transmembrane region" description="Helical" evidence="1">
    <location>
        <begin position="147"/>
        <end position="169"/>
    </location>
</feature>
<protein>
    <submittedName>
        <fullName evidence="3">Transporter gate domain protein</fullName>
    </submittedName>
</protein>
<dbReference type="Pfam" id="PF07670">
    <property type="entry name" value="Gate"/>
    <property type="match status" value="1"/>
</dbReference>
<feature type="non-terminal residue" evidence="3">
    <location>
        <position position="1"/>
    </location>
</feature>
<evidence type="ECO:0000313" key="4">
    <source>
        <dbReference type="Proteomes" id="UP000004756"/>
    </source>
</evidence>
<dbReference type="Proteomes" id="UP000004756">
    <property type="component" value="Unassembled WGS sequence"/>
</dbReference>
<dbReference type="HOGENOM" id="CLU_120911_0_0_9"/>
<reference evidence="3 4" key="1">
    <citation type="submission" date="2009-02" db="EMBL/GenBank/DDBJ databases">
        <title>Draft genome sequence of Clostridium asparagiforme (DSM 15981).</title>
        <authorList>
            <person name="Sudarsanam P."/>
            <person name="Ley R."/>
            <person name="Guruge J."/>
            <person name="Turnbaugh P.J."/>
            <person name="Mahowald M."/>
            <person name="Liep D."/>
            <person name="Gordon J."/>
        </authorList>
    </citation>
    <scope>NUCLEOTIDE SEQUENCE [LARGE SCALE GENOMIC DNA]</scope>
    <source>
        <strain evidence="3 4">DSM 15981</strain>
    </source>
</reference>
<feature type="domain" description="Nucleoside transporter/FeoB GTPase Gate" evidence="2">
    <location>
        <begin position="45"/>
        <end position="131"/>
    </location>
</feature>
<evidence type="ECO:0000313" key="3">
    <source>
        <dbReference type="EMBL" id="EEG53147.1"/>
    </source>
</evidence>
<dbReference type="EMBL" id="ACCJ01000398">
    <property type="protein sequence ID" value="EEG53147.1"/>
    <property type="molecule type" value="Genomic_DNA"/>
</dbReference>
<dbReference type="GO" id="GO:0005886">
    <property type="term" value="C:plasma membrane"/>
    <property type="evidence" value="ECO:0007669"/>
    <property type="project" value="TreeGrafter"/>
</dbReference>
<keyword evidence="1" id="KW-0812">Transmembrane</keyword>
<proteinExistence type="predicted"/>
<dbReference type="AlphaFoldDB" id="C0D6B5"/>
<dbReference type="PANTHER" id="PTHR35793:SF2">
    <property type="entry name" value="INNER MEMBRANE PROTEIN YJIG"/>
    <property type="match status" value="1"/>
</dbReference>
<evidence type="ECO:0000259" key="2">
    <source>
        <dbReference type="Pfam" id="PF07670"/>
    </source>
</evidence>
<sequence>ADLKYVRNNMREGEWGMGAKTEKKMVTEVFIEGARKGLKIGTNSIIPNILMAYVLISVLKISGLLDVLSRLLDPLMAVFTLPGAAATVILSAWMGTAGGVGVAVGLFTEGLLDAHDIMILTPAIFLLGAQIQYIGRVLNVAGVKSKHYLPLLAISIINAMFGMLVMRIFV</sequence>
<comment type="caution">
    <text evidence="3">The sequence shown here is derived from an EMBL/GenBank/DDBJ whole genome shotgun (WGS) entry which is preliminary data.</text>
</comment>
<feature type="transmembrane region" description="Helical" evidence="1">
    <location>
        <begin position="85"/>
        <end position="108"/>
    </location>
</feature>
<feature type="transmembrane region" description="Helical" evidence="1">
    <location>
        <begin position="45"/>
        <end position="65"/>
    </location>
</feature>
<evidence type="ECO:0000256" key="1">
    <source>
        <dbReference type="SAM" id="Phobius"/>
    </source>
</evidence>
<dbReference type="InterPro" id="IPR052549">
    <property type="entry name" value="SpmB"/>
</dbReference>
<organism evidence="3 4">
    <name type="scientific">[Clostridium] asparagiforme DSM 15981</name>
    <dbReference type="NCBI Taxonomy" id="518636"/>
    <lineage>
        <taxon>Bacteria</taxon>
        <taxon>Bacillati</taxon>
        <taxon>Bacillota</taxon>
        <taxon>Clostridia</taxon>
        <taxon>Lachnospirales</taxon>
        <taxon>Lachnospiraceae</taxon>
        <taxon>Enterocloster</taxon>
    </lineage>
</organism>
<accession>C0D6B5</accession>
<keyword evidence="1" id="KW-1133">Transmembrane helix</keyword>
<feature type="transmembrane region" description="Helical" evidence="1">
    <location>
        <begin position="117"/>
        <end position="135"/>
    </location>
</feature>